<dbReference type="RefSeq" id="WP_014111594.1">
    <property type="nucleotide sequence ID" value="NC_016043.1"/>
</dbReference>
<dbReference type="Gene3D" id="1.10.287.470">
    <property type="entry name" value="Helix hairpin bin"/>
    <property type="match status" value="1"/>
</dbReference>
<dbReference type="OrthoDB" id="9778236at2"/>
<reference evidence="1 2" key="2">
    <citation type="journal article" date="2012" name="PLoS ONE">
        <title>Genomic characterization of the taylorella genus.</title>
        <authorList>
            <person name="Hebert L."/>
            <person name="Moumen B."/>
            <person name="Pons N."/>
            <person name="Duquesne F."/>
            <person name="Breuil M.F."/>
            <person name="Goux D."/>
            <person name="Batto J.M."/>
            <person name="Laugier C."/>
            <person name="Renault P."/>
            <person name="Petry S."/>
        </authorList>
    </citation>
    <scope>NUCLEOTIDE SEQUENCE [LARGE SCALE GENOMIC DNA]</scope>
    <source>
        <strain evidence="1 2">MCE3</strain>
    </source>
</reference>
<proteinExistence type="predicted"/>
<dbReference type="GO" id="GO:0005886">
    <property type="term" value="C:plasma membrane"/>
    <property type="evidence" value="ECO:0007669"/>
    <property type="project" value="TreeGrafter"/>
</dbReference>
<dbReference type="PANTHER" id="PTHR30438:SF2">
    <property type="entry name" value="MEMBRANE PROTEIN"/>
    <property type="match status" value="1"/>
</dbReference>
<gene>
    <name evidence="1" type="ordered locus">TASI_0930</name>
</gene>
<sequence>MKKIIVVIIVLAAVAGGAYWYFTKEKKSLPEGIVSTNGRLVMDRMDLASLYPGRVQQIHVIEGEDVKKNQILVSLSSEQSKSQLAATEAAQNRAKVATERVKSEIDARTQQLKVAELEYSNAQKLYNQRLISQVELSRRKLDYETAKAAVDAASAGLAEAEAGVDQAQAQVNAVKSADDDMVVRAPIDGRVEFVIVQQGNVIGAGSKVVSLLDPTDIYMNVFLPTQDVANLKLNSEARIVLDGVDAVFPATITYISPKAQFTPKYVETKSERDKLMYKVKLQIPAELAVEQEKYLKGGLTGVAYFNFVDSSNWPAELELKNPPLQNN</sequence>
<keyword evidence="2" id="KW-1185">Reference proteome</keyword>
<protein>
    <submittedName>
        <fullName evidence="1">Membrane-fusion protein</fullName>
    </submittedName>
</protein>
<dbReference type="STRING" id="1008459.TASI_0930"/>
<name>G4QB77_TAYAM</name>
<evidence type="ECO:0000313" key="2">
    <source>
        <dbReference type="Proteomes" id="UP000009284"/>
    </source>
</evidence>
<dbReference type="Gene3D" id="2.40.50.100">
    <property type="match status" value="1"/>
</dbReference>
<organism evidence="1 2">
    <name type="scientific">Taylorella asinigenitalis (strain MCE3)</name>
    <dbReference type="NCBI Taxonomy" id="1008459"/>
    <lineage>
        <taxon>Bacteria</taxon>
        <taxon>Pseudomonadati</taxon>
        <taxon>Pseudomonadota</taxon>
        <taxon>Betaproteobacteria</taxon>
        <taxon>Burkholderiales</taxon>
        <taxon>Alcaligenaceae</taxon>
        <taxon>Taylorella</taxon>
    </lineage>
</organism>
<reference key="1">
    <citation type="submission" date="2011-09" db="EMBL/GenBank/DDBJ databases">
        <title>Genomic characterization of the Taylorella genus.</title>
        <authorList>
            <person name="Hebert L."/>
            <person name="Moumen B."/>
            <person name="Pons N."/>
            <person name="Duquesne F."/>
            <person name="Breuil M.-F."/>
            <person name="Goux D."/>
            <person name="Batto J.-M."/>
            <person name="Renault P."/>
            <person name="Laugier C."/>
            <person name="Petry S."/>
        </authorList>
    </citation>
    <scope>NUCLEOTIDE SEQUENCE</scope>
    <source>
        <strain>MCE3</strain>
    </source>
</reference>
<dbReference type="SUPFAM" id="SSF111369">
    <property type="entry name" value="HlyD-like secretion proteins"/>
    <property type="match status" value="1"/>
</dbReference>
<dbReference type="Gene3D" id="2.40.30.170">
    <property type="match status" value="1"/>
</dbReference>
<dbReference type="eggNOG" id="COG0845">
    <property type="taxonomic scope" value="Bacteria"/>
</dbReference>
<dbReference type="HOGENOM" id="CLU_018816_6_0_4"/>
<dbReference type="KEGG" id="tas:TASI_0930"/>
<accession>G4QB77</accession>
<dbReference type="AlphaFoldDB" id="G4QB77"/>
<dbReference type="Proteomes" id="UP000009284">
    <property type="component" value="Chromosome"/>
</dbReference>
<evidence type="ECO:0000313" key="1">
    <source>
        <dbReference type="EMBL" id="AEP36698.1"/>
    </source>
</evidence>
<dbReference type="EMBL" id="CP003059">
    <property type="protein sequence ID" value="AEP36698.1"/>
    <property type="molecule type" value="Genomic_DNA"/>
</dbReference>
<dbReference type="PANTHER" id="PTHR30438">
    <property type="entry name" value="36 KDA ANTIGEN-RELATED"/>
    <property type="match status" value="1"/>
</dbReference>